<dbReference type="Pfam" id="PF09492">
    <property type="entry name" value="Pec_lyase"/>
    <property type="match status" value="1"/>
</dbReference>
<dbReference type="Pfam" id="PF19763">
    <property type="entry name" value="DUF6250"/>
    <property type="match status" value="1"/>
</dbReference>
<dbReference type="Gene3D" id="2.60.120.200">
    <property type="match status" value="1"/>
</dbReference>
<keyword evidence="1" id="KW-0732">Signal</keyword>
<evidence type="ECO:0000313" key="3">
    <source>
        <dbReference type="EMBL" id="OAM90980.1"/>
    </source>
</evidence>
<feature type="chain" id="PRO_5008089082" description="DUF6250 domain-containing protein" evidence="1">
    <location>
        <begin position="29"/>
        <end position="587"/>
    </location>
</feature>
<dbReference type="STRING" id="1184151.AW736_05640"/>
<dbReference type="OrthoDB" id="9804686at2"/>
<dbReference type="EMBL" id="LRRQ01000043">
    <property type="protein sequence ID" value="OAM90980.1"/>
    <property type="molecule type" value="Genomic_DNA"/>
</dbReference>
<sequence>MNHLFFSHMKKTILVTLAFSIFLLVARAADTPVTIDLSGFADSAQHWYDYKNPRRVMECVPGQKQYAPTLISDIADNILLFQRANGGWPKNYDMQAILTPEQRKAVIESHDHNDTTLDNRTTHTQIVYLAKAYERLGLPSYRYACLRGFDFILDAQLDCGGFPQIWPDPDGYHAFITYNDGVTIGLFGLLRDMAEGRNGFSWMDNTRREQARAALDRGITCLLSTQYTNKQGVLQGWGQQHDPKDMQPALARKYELPSLCGQDTAEIAAFLMEVENPSAEIIRSVKAAVAWLDAVKITGKKLITHDASGTKVADRTVVADLAAPPMWARLYELETNHPIFAGRDGVKHYDIAEIDHNRRNGYDWYGHWALDVLAKQYHAWLEKISAATTSDDFRHDLGKWAVEQMPGGTVTAADGVLTITDTKGCTVWFRQKLTAPLTIRYDATMDSDARVSDLNCFWMASDPGNPADLFHSAHQRNGKFSTYDSLLTYYVGYGGNNNTTTRFRRYDGTGDRPLLPEHEFTDPAHLLQPDRTYAITITVAADGTTTYIRDGETIFAYRDPQPLAEGWFGFRTVKSKIKIENFRVTKN</sequence>
<keyword evidence="4" id="KW-1185">Reference proteome</keyword>
<reference evidence="3 4" key="1">
    <citation type="submission" date="2016-01" db="EMBL/GenBank/DDBJ databases">
        <title>High potential of lignocellulose degradation of a new Verrucomicrobia species.</title>
        <authorList>
            <person name="Wang Y."/>
            <person name="Shi Y."/>
            <person name="Qiu Z."/>
            <person name="Liu S."/>
            <person name="Yang H."/>
        </authorList>
    </citation>
    <scope>NUCLEOTIDE SEQUENCE [LARGE SCALE GENOMIC DNA]</scope>
    <source>
        <strain evidence="3 4">TSB47</strain>
    </source>
</reference>
<gene>
    <name evidence="3" type="ORF">AW736_05640</name>
</gene>
<dbReference type="InterPro" id="IPR012669">
    <property type="entry name" value="Pectate_lyase"/>
</dbReference>
<feature type="signal peptide" evidence="1">
    <location>
        <begin position="1"/>
        <end position="28"/>
    </location>
</feature>
<dbReference type="InterPro" id="IPR046217">
    <property type="entry name" value="DUF6250"/>
</dbReference>
<dbReference type="NCBIfam" id="TIGR02474">
    <property type="entry name" value="pec_lyase"/>
    <property type="match status" value="1"/>
</dbReference>
<proteinExistence type="predicted"/>
<feature type="domain" description="DUF6250" evidence="2">
    <location>
        <begin position="419"/>
        <end position="582"/>
    </location>
</feature>
<protein>
    <recommendedName>
        <fullName evidence="2">DUF6250 domain-containing protein</fullName>
    </recommendedName>
</protein>
<evidence type="ECO:0000313" key="4">
    <source>
        <dbReference type="Proteomes" id="UP000078486"/>
    </source>
</evidence>
<accession>A0A178IM85</accession>
<evidence type="ECO:0000256" key="1">
    <source>
        <dbReference type="SAM" id="SignalP"/>
    </source>
</evidence>
<name>A0A178IM85_9BACT</name>
<evidence type="ECO:0000259" key="2">
    <source>
        <dbReference type="Pfam" id="PF19763"/>
    </source>
</evidence>
<organism evidence="3 4">
    <name type="scientific">Termitidicoccus mucosus</name>
    <dbReference type="NCBI Taxonomy" id="1184151"/>
    <lineage>
        <taxon>Bacteria</taxon>
        <taxon>Pseudomonadati</taxon>
        <taxon>Verrucomicrobiota</taxon>
        <taxon>Opitutia</taxon>
        <taxon>Opitutales</taxon>
        <taxon>Opitutaceae</taxon>
        <taxon>Termitidicoccus</taxon>
    </lineage>
</organism>
<dbReference type="AlphaFoldDB" id="A0A178IM85"/>
<comment type="caution">
    <text evidence="3">The sequence shown here is derived from an EMBL/GenBank/DDBJ whole genome shotgun (WGS) entry which is preliminary data.</text>
</comment>
<dbReference type="Gene3D" id="1.50.10.20">
    <property type="match status" value="1"/>
</dbReference>
<dbReference type="Proteomes" id="UP000078486">
    <property type="component" value="Unassembled WGS sequence"/>
</dbReference>
<dbReference type="SUPFAM" id="SSF81853">
    <property type="entry name" value="Family 10 polysaccharide lyase"/>
    <property type="match status" value="1"/>
</dbReference>